<sequence length="175" mass="19659">MARRTHSKITSILPAELVEAINQRLVNGETYEQIAVYVRGEGHEISKSSVGRYGKTFLTKLERLKIVREQAKTIVTESKDGPSLEMTEAATQLALQLIMEKLVLTENLDDTKTGEILKALALLERSAVQREKLKLEAKRKADEAMRNIESKTAGKKNLDPETLSYIKEQIYGITT</sequence>
<keyword evidence="2" id="KW-1185">Reference proteome</keyword>
<organism evidence="1 2">
    <name type="scientific">Selenobaculum gibii</name>
    <dbReference type="NCBI Taxonomy" id="3054208"/>
    <lineage>
        <taxon>Bacteria</taxon>
        <taxon>Bacillati</taxon>
        <taxon>Bacillota</taxon>
        <taxon>Negativicutes</taxon>
        <taxon>Selenomonadales</taxon>
        <taxon>Selenomonadaceae</taxon>
        <taxon>Selenobaculum</taxon>
    </lineage>
</organism>
<dbReference type="Proteomes" id="UP001243623">
    <property type="component" value="Chromosome"/>
</dbReference>
<proteinExistence type="predicted"/>
<evidence type="ECO:0000313" key="2">
    <source>
        <dbReference type="Proteomes" id="UP001243623"/>
    </source>
</evidence>
<reference evidence="1" key="1">
    <citation type="submission" date="2023-03" db="EMBL/GenBank/DDBJ databases">
        <title>Selenobaculum gbiensis gen. nov. sp. nov., a new bacterium isolated from the gut microbiota of IBD patient.</title>
        <authorList>
            <person name="Yeo S."/>
            <person name="Park H."/>
            <person name="Huh C.S."/>
        </authorList>
    </citation>
    <scope>NUCLEOTIDE SEQUENCE</scope>
    <source>
        <strain evidence="1">ICN-92133</strain>
    </source>
</reference>
<protein>
    <submittedName>
        <fullName evidence="1">DUF3486 family protein</fullName>
    </submittedName>
</protein>
<name>A0A9Y2ESQ4_9FIRM</name>
<dbReference type="KEGG" id="sgbi:P3F81_12155"/>
<dbReference type="AlphaFoldDB" id="A0A9Y2ESQ4"/>
<dbReference type="EMBL" id="CP120678">
    <property type="protein sequence ID" value="WIW70621.1"/>
    <property type="molecule type" value="Genomic_DNA"/>
</dbReference>
<evidence type="ECO:0000313" key="1">
    <source>
        <dbReference type="EMBL" id="WIW70621.1"/>
    </source>
</evidence>
<dbReference type="Pfam" id="PF11985">
    <property type="entry name" value="Phage_Mu_Gp27"/>
    <property type="match status" value="1"/>
</dbReference>
<gene>
    <name evidence="1" type="ORF">P3F81_12155</name>
</gene>
<accession>A0A9Y2ESQ4</accession>
<dbReference type="InterPro" id="IPR021874">
    <property type="entry name" value="Phage_Mu_Gp27"/>
</dbReference>
<dbReference type="RefSeq" id="WP_309320463.1">
    <property type="nucleotide sequence ID" value="NZ_CP120678.1"/>
</dbReference>